<reference evidence="1 2" key="1">
    <citation type="journal article" date="2020" name="Cell">
        <title>Large-Scale Comparative Analyses of Tick Genomes Elucidate Their Genetic Diversity and Vector Capacities.</title>
        <authorList>
            <consortium name="Tick Genome and Microbiome Consortium (TIGMIC)"/>
            <person name="Jia N."/>
            <person name="Wang J."/>
            <person name="Shi W."/>
            <person name="Du L."/>
            <person name="Sun Y."/>
            <person name="Zhan W."/>
            <person name="Jiang J.F."/>
            <person name="Wang Q."/>
            <person name="Zhang B."/>
            <person name="Ji P."/>
            <person name="Bell-Sakyi L."/>
            <person name="Cui X.M."/>
            <person name="Yuan T.T."/>
            <person name="Jiang B.G."/>
            <person name="Yang W.F."/>
            <person name="Lam T.T."/>
            <person name="Chang Q.C."/>
            <person name="Ding S.J."/>
            <person name="Wang X.J."/>
            <person name="Zhu J.G."/>
            <person name="Ruan X.D."/>
            <person name="Zhao L."/>
            <person name="Wei J.T."/>
            <person name="Ye R.Z."/>
            <person name="Que T.C."/>
            <person name="Du C.H."/>
            <person name="Zhou Y.H."/>
            <person name="Cheng J.X."/>
            <person name="Dai P.F."/>
            <person name="Guo W.B."/>
            <person name="Han X.H."/>
            <person name="Huang E.J."/>
            <person name="Li L.F."/>
            <person name="Wei W."/>
            <person name="Gao Y.C."/>
            <person name="Liu J.Z."/>
            <person name="Shao H.Z."/>
            <person name="Wang X."/>
            <person name="Wang C.C."/>
            <person name="Yang T.C."/>
            <person name="Huo Q.B."/>
            <person name="Li W."/>
            <person name="Chen H.Y."/>
            <person name="Chen S.E."/>
            <person name="Zhou L.G."/>
            <person name="Ni X.B."/>
            <person name="Tian J.H."/>
            <person name="Sheng Y."/>
            <person name="Liu T."/>
            <person name="Pan Y.S."/>
            <person name="Xia L.Y."/>
            <person name="Li J."/>
            <person name="Zhao F."/>
            <person name="Cao W.C."/>
        </authorList>
    </citation>
    <scope>NUCLEOTIDE SEQUENCE [LARGE SCALE GENOMIC DNA]</scope>
    <source>
        <strain evidence="1">Iper-2018</strain>
    </source>
</reference>
<sequence>MPDEELISSTVYAVAHKLPSIWPADRQMWFIQLECKFTTRRITADMTKLHHVVTSLSPPIATKVRNLLLAPPTVEASNTLKAQLIRRTSASEKKRLQQLLTAEELGDRTPTNLSRRIEECLGDKPTTIDESLLCELFLRRLLRNIRMVLASAVDGGLANISELTDKIIEVATPSPNISAAHSRSSPD</sequence>
<organism evidence="1 2">
    <name type="scientific">Ixodes persulcatus</name>
    <name type="common">Taiga tick</name>
    <dbReference type="NCBI Taxonomy" id="34615"/>
    <lineage>
        <taxon>Eukaryota</taxon>
        <taxon>Metazoa</taxon>
        <taxon>Ecdysozoa</taxon>
        <taxon>Arthropoda</taxon>
        <taxon>Chelicerata</taxon>
        <taxon>Arachnida</taxon>
        <taxon>Acari</taxon>
        <taxon>Parasitiformes</taxon>
        <taxon>Ixodida</taxon>
        <taxon>Ixodoidea</taxon>
        <taxon>Ixodidae</taxon>
        <taxon>Ixodinae</taxon>
        <taxon>Ixodes</taxon>
    </lineage>
</organism>
<proteinExistence type="predicted"/>
<accession>A0AC60P2V5</accession>
<dbReference type="EMBL" id="JABSTQ010011245">
    <property type="protein sequence ID" value="KAG0413627.1"/>
    <property type="molecule type" value="Genomic_DNA"/>
</dbReference>
<evidence type="ECO:0000313" key="2">
    <source>
        <dbReference type="Proteomes" id="UP000805193"/>
    </source>
</evidence>
<keyword evidence="2" id="KW-1185">Reference proteome</keyword>
<name>A0AC60P2V5_IXOPE</name>
<comment type="caution">
    <text evidence="1">The sequence shown here is derived from an EMBL/GenBank/DDBJ whole genome shotgun (WGS) entry which is preliminary data.</text>
</comment>
<dbReference type="Proteomes" id="UP000805193">
    <property type="component" value="Unassembled WGS sequence"/>
</dbReference>
<protein>
    <submittedName>
        <fullName evidence="1">Uncharacterized protein</fullName>
    </submittedName>
</protein>
<gene>
    <name evidence="1" type="ORF">HPB47_009231</name>
</gene>
<evidence type="ECO:0000313" key="1">
    <source>
        <dbReference type="EMBL" id="KAG0413627.1"/>
    </source>
</evidence>